<keyword evidence="1" id="KW-0472">Membrane</keyword>
<sequence>MLVAKTLFGIIILVLQVVVIVEAKSVYPRVHQNGTSGSPISPWLRKVVVDQREPGCSKRPWICKEGEDPPRVRRMCCKNQCIEGPCLLSHFHLNRLFLLVHRNRLFLLNLLFHRNRLVLLFHFRLNPLVLLFLFHLNRLVLLFLFLLNHLVLLFHFRLNPLVLLFLFLLNRLVLLFHFRLNHLILLFLFHLNRLFLHFRLNHLTFLPLKRWREVCHTGQVEDKSFPPLSLYVYLLESFSYLDGMEYGYYNNVIALDFVKFIA</sequence>
<name>A0AAV6JU97_9ERIC</name>
<protein>
    <submittedName>
        <fullName evidence="3">Uncharacterized protein</fullName>
    </submittedName>
</protein>
<dbReference type="EMBL" id="JACTNZ010000006">
    <property type="protein sequence ID" value="KAG5543742.1"/>
    <property type="molecule type" value="Genomic_DNA"/>
</dbReference>
<evidence type="ECO:0000313" key="3">
    <source>
        <dbReference type="EMBL" id="KAG5543742.1"/>
    </source>
</evidence>
<keyword evidence="1" id="KW-0812">Transmembrane</keyword>
<feature type="transmembrane region" description="Helical" evidence="1">
    <location>
        <begin position="161"/>
        <end position="178"/>
    </location>
</feature>
<feature type="signal peptide" evidence="2">
    <location>
        <begin position="1"/>
        <end position="23"/>
    </location>
</feature>
<keyword evidence="1" id="KW-1133">Transmembrane helix</keyword>
<feature type="chain" id="PRO_5043742175" evidence="2">
    <location>
        <begin position="24"/>
        <end position="262"/>
    </location>
</feature>
<comment type="caution">
    <text evidence="3">The sequence shown here is derived from an EMBL/GenBank/DDBJ whole genome shotgun (WGS) entry which is preliminary data.</text>
</comment>
<evidence type="ECO:0000256" key="2">
    <source>
        <dbReference type="SAM" id="SignalP"/>
    </source>
</evidence>
<keyword evidence="2" id="KW-0732">Signal</keyword>
<proteinExistence type="predicted"/>
<reference evidence="3 4" key="1">
    <citation type="submission" date="2020-08" db="EMBL/GenBank/DDBJ databases">
        <title>Plant Genome Project.</title>
        <authorList>
            <person name="Zhang R.-G."/>
        </authorList>
    </citation>
    <scope>NUCLEOTIDE SEQUENCE [LARGE SCALE GENOMIC DNA]</scope>
    <source>
        <strain evidence="3">WSP0</strain>
        <tissue evidence="3">Leaf</tissue>
    </source>
</reference>
<organism evidence="3 4">
    <name type="scientific">Rhododendron griersonianum</name>
    <dbReference type="NCBI Taxonomy" id="479676"/>
    <lineage>
        <taxon>Eukaryota</taxon>
        <taxon>Viridiplantae</taxon>
        <taxon>Streptophyta</taxon>
        <taxon>Embryophyta</taxon>
        <taxon>Tracheophyta</taxon>
        <taxon>Spermatophyta</taxon>
        <taxon>Magnoliopsida</taxon>
        <taxon>eudicotyledons</taxon>
        <taxon>Gunneridae</taxon>
        <taxon>Pentapetalae</taxon>
        <taxon>asterids</taxon>
        <taxon>Ericales</taxon>
        <taxon>Ericaceae</taxon>
        <taxon>Ericoideae</taxon>
        <taxon>Rhodoreae</taxon>
        <taxon>Rhododendron</taxon>
    </lineage>
</organism>
<accession>A0AAV6JU97</accession>
<feature type="transmembrane region" description="Helical" evidence="1">
    <location>
        <begin position="129"/>
        <end position="154"/>
    </location>
</feature>
<dbReference type="Proteomes" id="UP000823749">
    <property type="component" value="Chromosome 6"/>
</dbReference>
<dbReference type="AlphaFoldDB" id="A0AAV6JU97"/>
<evidence type="ECO:0000256" key="1">
    <source>
        <dbReference type="SAM" id="Phobius"/>
    </source>
</evidence>
<evidence type="ECO:0000313" key="4">
    <source>
        <dbReference type="Proteomes" id="UP000823749"/>
    </source>
</evidence>
<keyword evidence="4" id="KW-1185">Reference proteome</keyword>
<gene>
    <name evidence="3" type="ORF">RHGRI_016484</name>
</gene>